<reference evidence="3 4" key="1">
    <citation type="submission" date="2018-08" db="EMBL/GenBank/DDBJ databases">
        <title>Komagataeibacter sp. AV 382.</title>
        <authorList>
            <person name="Skraban J."/>
            <person name="Trcek J."/>
        </authorList>
    </citation>
    <scope>NUCLEOTIDE SEQUENCE [LARGE SCALE GENOMIC DNA]</scope>
    <source>
        <strain evidence="3 4">AV 382</strain>
    </source>
</reference>
<name>A0A371YX15_9PROT</name>
<dbReference type="RefSeq" id="WP_116704082.1">
    <property type="nucleotide sequence ID" value="NZ_QUWV01000152.1"/>
</dbReference>
<dbReference type="OrthoDB" id="9797795at2"/>
<dbReference type="GO" id="GO:0009244">
    <property type="term" value="P:lipopolysaccharide core region biosynthetic process"/>
    <property type="evidence" value="ECO:0007669"/>
    <property type="project" value="TreeGrafter"/>
</dbReference>
<dbReference type="EMBL" id="QUWV01000152">
    <property type="protein sequence ID" value="RFD18763.1"/>
    <property type="molecule type" value="Genomic_DNA"/>
</dbReference>
<dbReference type="InterPro" id="IPR002201">
    <property type="entry name" value="Glyco_trans_9"/>
</dbReference>
<dbReference type="Proteomes" id="UP000262371">
    <property type="component" value="Unassembled WGS sequence"/>
</dbReference>
<dbReference type="Pfam" id="PF01075">
    <property type="entry name" value="Glyco_transf_9"/>
    <property type="match status" value="1"/>
</dbReference>
<keyword evidence="4" id="KW-1185">Reference proteome</keyword>
<gene>
    <name evidence="3" type="ORF">DY926_14860</name>
</gene>
<keyword evidence="2" id="KW-0808">Transferase</keyword>
<dbReference type="GO" id="GO:0008713">
    <property type="term" value="F:ADP-heptose-lipopolysaccharide heptosyltransferase activity"/>
    <property type="evidence" value="ECO:0007669"/>
    <property type="project" value="TreeGrafter"/>
</dbReference>
<evidence type="ECO:0000256" key="2">
    <source>
        <dbReference type="ARBA" id="ARBA00022679"/>
    </source>
</evidence>
<evidence type="ECO:0000313" key="4">
    <source>
        <dbReference type="Proteomes" id="UP000262371"/>
    </source>
</evidence>
<evidence type="ECO:0008006" key="5">
    <source>
        <dbReference type="Google" id="ProtNLM"/>
    </source>
</evidence>
<dbReference type="SUPFAM" id="SSF53756">
    <property type="entry name" value="UDP-Glycosyltransferase/glycogen phosphorylase"/>
    <property type="match status" value="1"/>
</dbReference>
<evidence type="ECO:0000256" key="1">
    <source>
        <dbReference type="ARBA" id="ARBA00022676"/>
    </source>
</evidence>
<protein>
    <recommendedName>
        <fullName evidence="5">Glycosyltransferase family 9 protein</fullName>
    </recommendedName>
</protein>
<dbReference type="Gene3D" id="3.40.50.2000">
    <property type="entry name" value="Glycogen Phosphorylase B"/>
    <property type="match status" value="1"/>
</dbReference>
<comment type="caution">
    <text evidence="3">The sequence shown here is derived from an EMBL/GenBank/DDBJ whole genome shotgun (WGS) entry which is preliminary data.</text>
</comment>
<evidence type="ECO:0000313" key="3">
    <source>
        <dbReference type="EMBL" id="RFD18763.1"/>
    </source>
</evidence>
<proteinExistence type="predicted"/>
<keyword evidence="1" id="KW-0328">Glycosyltransferase</keyword>
<dbReference type="PANTHER" id="PTHR30160">
    <property type="entry name" value="TETRAACYLDISACCHARIDE 4'-KINASE-RELATED"/>
    <property type="match status" value="1"/>
</dbReference>
<sequence>MTRYNTTNNYACPPAVIAPFSNEGLREWPLGHYRRFLEIGIEDGQSFVLCGSLSHRAAANELVRSFPTECVKNYCGLTSWSEVTAMVHAAPFIVANNSGIAHLAASMGKLVLCIFGGRHSWKEWMPRGPKVLTIARTPPCSPCDKPVCSNDFACLRGVSPDMAYEELRIAISCNSNSL</sequence>
<dbReference type="InterPro" id="IPR051199">
    <property type="entry name" value="LPS_LOS_Heptosyltrfase"/>
</dbReference>
<accession>A0A371YX15</accession>
<dbReference type="GO" id="GO:0005829">
    <property type="term" value="C:cytosol"/>
    <property type="evidence" value="ECO:0007669"/>
    <property type="project" value="TreeGrafter"/>
</dbReference>
<dbReference type="CDD" id="cd03789">
    <property type="entry name" value="GT9_LPS_heptosyltransferase"/>
    <property type="match status" value="1"/>
</dbReference>
<organism evidence="3 4">
    <name type="scientific">Komagataeibacter melaceti</name>
    <dbReference type="NCBI Taxonomy" id="2766577"/>
    <lineage>
        <taxon>Bacteria</taxon>
        <taxon>Pseudomonadati</taxon>
        <taxon>Pseudomonadota</taxon>
        <taxon>Alphaproteobacteria</taxon>
        <taxon>Acetobacterales</taxon>
        <taxon>Acetobacteraceae</taxon>
        <taxon>Komagataeibacter</taxon>
    </lineage>
</organism>
<dbReference type="AlphaFoldDB" id="A0A371YX15"/>